<protein>
    <submittedName>
        <fullName evidence="1">Oidioi.mRNA.OKI2018_I69.chr2.g6539.t1.cds</fullName>
    </submittedName>
</protein>
<keyword evidence="2" id="KW-1185">Reference proteome</keyword>
<proteinExistence type="predicted"/>
<gene>
    <name evidence="1" type="ORF">OKIOD_LOCUS15304</name>
</gene>
<organism evidence="1 2">
    <name type="scientific">Oikopleura dioica</name>
    <name type="common">Tunicate</name>
    <dbReference type="NCBI Taxonomy" id="34765"/>
    <lineage>
        <taxon>Eukaryota</taxon>
        <taxon>Metazoa</taxon>
        <taxon>Chordata</taxon>
        <taxon>Tunicata</taxon>
        <taxon>Appendicularia</taxon>
        <taxon>Copelata</taxon>
        <taxon>Oikopleuridae</taxon>
        <taxon>Oikopleura</taxon>
    </lineage>
</organism>
<dbReference type="EMBL" id="OU015567">
    <property type="protein sequence ID" value="CAG5112312.1"/>
    <property type="molecule type" value="Genomic_DNA"/>
</dbReference>
<dbReference type="Proteomes" id="UP001158576">
    <property type="component" value="Chromosome 2"/>
</dbReference>
<name>A0ABN7T856_OIKDI</name>
<reference evidence="1 2" key="1">
    <citation type="submission" date="2021-04" db="EMBL/GenBank/DDBJ databases">
        <authorList>
            <person name="Bliznina A."/>
        </authorList>
    </citation>
    <scope>NUCLEOTIDE SEQUENCE [LARGE SCALE GENOMIC DNA]</scope>
</reference>
<accession>A0ABN7T856</accession>
<evidence type="ECO:0000313" key="2">
    <source>
        <dbReference type="Proteomes" id="UP001158576"/>
    </source>
</evidence>
<evidence type="ECO:0000313" key="1">
    <source>
        <dbReference type="EMBL" id="CAG5112312.1"/>
    </source>
</evidence>
<sequence length="343" mass="39201">MKDLSNNIDNDDGEYEEYQYSYLTVPTKEFKETLVDEGGGRMSIFVRPKMPDYDDVPLNVPEIPKHGPITPERISSSGDYSFSSQKLSSTSLDSFWNPTDRYGNFIDRETFLSTHQTSNYADEEIYFPPRLPSTELIENFTQVSENEVRDEFTQVSPAELRDEGVQATQIEEKDDKSAQVNAFSLIEPYLRNTGNQTSRKNTEEKSTETLMFGLLETIDAGIQPSMTFFSDDAIDEAFETEVLLQDIETQVSESLALLSQEPPRLSAEPEHEVDSDGEYYKEKETITNEPATNSMLDDQISEIIALVDAAPFYRIVRWMELLAYSYACLYIFVHCFVPAEQFH</sequence>